<accession>A0A9P8Q6Y7</accession>
<evidence type="ECO:0000313" key="7">
    <source>
        <dbReference type="EMBL" id="KAH3684024.1"/>
    </source>
</evidence>
<dbReference type="GO" id="GO:0005634">
    <property type="term" value="C:nucleus"/>
    <property type="evidence" value="ECO:0007669"/>
    <property type="project" value="InterPro"/>
</dbReference>
<evidence type="ECO:0000256" key="3">
    <source>
        <dbReference type="ARBA" id="ARBA00023163"/>
    </source>
</evidence>
<dbReference type="Pfam" id="PF04769">
    <property type="entry name" value="MATalpha_HMGbox"/>
    <property type="match status" value="1"/>
</dbReference>
<proteinExistence type="predicted"/>
<feature type="region of interest" description="Disordered" evidence="5">
    <location>
        <begin position="230"/>
        <end position="252"/>
    </location>
</feature>
<keyword evidence="4" id="KW-0539">Nucleus</keyword>
<organism evidence="7 8">
    <name type="scientific">Wickerhamomyces pijperi</name>
    <name type="common">Yeast</name>
    <name type="synonym">Pichia pijperi</name>
    <dbReference type="NCBI Taxonomy" id="599730"/>
    <lineage>
        <taxon>Eukaryota</taxon>
        <taxon>Fungi</taxon>
        <taxon>Dikarya</taxon>
        <taxon>Ascomycota</taxon>
        <taxon>Saccharomycotina</taxon>
        <taxon>Saccharomycetes</taxon>
        <taxon>Phaffomycetales</taxon>
        <taxon>Wickerhamomycetaceae</taxon>
        <taxon>Wickerhamomyces</taxon>
    </lineage>
</organism>
<evidence type="ECO:0000256" key="1">
    <source>
        <dbReference type="ARBA" id="ARBA00023015"/>
    </source>
</evidence>
<keyword evidence="8" id="KW-1185">Reference proteome</keyword>
<gene>
    <name evidence="7" type="ORF">WICPIJ_004996</name>
</gene>
<keyword evidence="3" id="KW-0804">Transcription</keyword>
<name>A0A9P8Q6Y7_WICPI</name>
<dbReference type="InterPro" id="IPR006856">
    <property type="entry name" value="MATalpha_HMGbox"/>
</dbReference>
<evidence type="ECO:0000259" key="6">
    <source>
        <dbReference type="Pfam" id="PF04769"/>
    </source>
</evidence>
<feature type="domain" description="Alpha box" evidence="6">
    <location>
        <begin position="91"/>
        <end position="150"/>
    </location>
</feature>
<reference evidence="7" key="2">
    <citation type="submission" date="2021-01" db="EMBL/GenBank/DDBJ databases">
        <authorList>
            <person name="Schikora-Tamarit M.A."/>
        </authorList>
    </citation>
    <scope>NUCLEOTIDE SEQUENCE</scope>
    <source>
        <strain evidence="7">CBS2887</strain>
    </source>
</reference>
<dbReference type="EMBL" id="JAEUBG010002825">
    <property type="protein sequence ID" value="KAH3684024.1"/>
    <property type="molecule type" value="Genomic_DNA"/>
</dbReference>
<evidence type="ECO:0000256" key="2">
    <source>
        <dbReference type="ARBA" id="ARBA00023125"/>
    </source>
</evidence>
<protein>
    <recommendedName>
        <fullName evidence="6">Alpha box domain-containing protein</fullName>
    </recommendedName>
</protein>
<evidence type="ECO:0000256" key="4">
    <source>
        <dbReference type="ARBA" id="ARBA00023242"/>
    </source>
</evidence>
<keyword evidence="2" id="KW-0238">DNA-binding</keyword>
<reference evidence="7" key="1">
    <citation type="journal article" date="2021" name="Open Biol.">
        <title>Shared evolutionary footprints suggest mitochondrial oxidative damage underlies multiple complex I losses in fungi.</title>
        <authorList>
            <person name="Schikora-Tamarit M.A."/>
            <person name="Marcet-Houben M."/>
            <person name="Nosek J."/>
            <person name="Gabaldon T."/>
        </authorList>
    </citation>
    <scope>NUCLEOTIDE SEQUENCE</scope>
    <source>
        <strain evidence="7">CBS2887</strain>
    </source>
</reference>
<dbReference type="Proteomes" id="UP000774326">
    <property type="component" value="Unassembled WGS sequence"/>
</dbReference>
<comment type="caution">
    <text evidence="7">The sequence shown here is derived from an EMBL/GenBank/DDBJ whole genome shotgun (WGS) entry which is preliminary data.</text>
</comment>
<feature type="region of interest" description="Disordered" evidence="5">
    <location>
        <begin position="1"/>
        <end position="22"/>
    </location>
</feature>
<evidence type="ECO:0000256" key="5">
    <source>
        <dbReference type="SAM" id="MobiDB-lite"/>
    </source>
</evidence>
<keyword evidence="1" id="KW-0805">Transcription regulation</keyword>
<evidence type="ECO:0000313" key="8">
    <source>
        <dbReference type="Proteomes" id="UP000774326"/>
    </source>
</evidence>
<dbReference type="AlphaFoldDB" id="A0A9P8Q6Y7"/>
<dbReference type="GO" id="GO:0008301">
    <property type="term" value="F:DNA binding, bending"/>
    <property type="evidence" value="ECO:0007669"/>
    <property type="project" value="InterPro"/>
</dbReference>
<dbReference type="GO" id="GO:0045895">
    <property type="term" value="P:positive regulation of mating-type specific transcription, DNA-templated"/>
    <property type="evidence" value="ECO:0007669"/>
    <property type="project" value="InterPro"/>
</dbReference>
<dbReference type="OrthoDB" id="3979179at2759"/>
<sequence length="252" mass="28406">MGNVNKSKLTKISEKSQRNKHGINVLRIKGLNPRSAKSKDSRTDSNQYLQAFKPSNTNISVSQNICFAATDLPDIPPLEKTVQDEIHRLKENSHKHSLPSKKRISGKLNPFMAFRAYHSRDVTKSSDQRAISGMLAKCWSEDIPTQMIWKRKGLMELPEEKGSALDNQSRKTLSNKINKNDGRVENIFLGDLPELSGLVQSGQFSKSDQDKDSNLLLEYDPFPFQELMFDSPIMDDKGGSQFPVDPALDNSR</sequence>